<feature type="transmembrane region" description="Helical" evidence="1">
    <location>
        <begin position="76"/>
        <end position="95"/>
    </location>
</feature>
<dbReference type="EMBL" id="JNBQ01000005">
    <property type="protein sequence ID" value="KLN35285.1"/>
    <property type="molecule type" value="Genomic_DNA"/>
</dbReference>
<evidence type="ECO:0000313" key="3">
    <source>
        <dbReference type="Proteomes" id="UP000035265"/>
    </source>
</evidence>
<feature type="transmembrane region" description="Helical" evidence="1">
    <location>
        <begin position="147"/>
        <end position="171"/>
    </location>
</feature>
<name>A0A0H2KP45_9MICO</name>
<comment type="caution">
    <text evidence="2">The sequence shown here is derived from an EMBL/GenBank/DDBJ whole genome shotgun (WGS) entry which is preliminary data.</text>
</comment>
<gene>
    <name evidence="2" type="ORF">FB00_07615</name>
</gene>
<feature type="transmembrane region" description="Helical" evidence="1">
    <location>
        <begin position="26"/>
        <end position="56"/>
    </location>
</feature>
<dbReference type="PATRIC" id="fig|264251.5.peg.1549"/>
<evidence type="ECO:0000256" key="1">
    <source>
        <dbReference type="SAM" id="Phobius"/>
    </source>
</evidence>
<protein>
    <submittedName>
        <fullName evidence="2">Uncharacterized protein</fullName>
    </submittedName>
</protein>
<organism evidence="2 3">
    <name type="scientific">Cellulosimicrobium funkei</name>
    <dbReference type="NCBI Taxonomy" id="264251"/>
    <lineage>
        <taxon>Bacteria</taxon>
        <taxon>Bacillati</taxon>
        <taxon>Actinomycetota</taxon>
        <taxon>Actinomycetes</taxon>
        <taxon>Micrococcales</taxon>
        <taxon>Promicromonosporaceae</taxon>
        <taxon>Cellulosimicrobium</taxon>
    </lineage>
</organism>
<accession>A0A0H2KP45</accession>
<dbReference type="RefSeq" id="WP_047232273.1">
    <property type="nucleotide sequence ID" value="NZ_JNBQ01000005.1"/>
</dbReference>
<keyword evidence="3" id="KW-1185">Reference proteome</keyword>
<keyword evidence="1" id="KW-1133">Transmembrane helix</keyword>
<keyword evidence="1" id="KW-0472">Membrane</keyword>
<keyword evidence="1" id="KW-0812">Transmembrane</keyword>
<sequence>MTATTQRSTERRALESAAHRRGVNAVAWYFIGGTWYVGVWFWAIALAVGALILWIMERNDDVSIEAVGGVAGSAKFFLFVMGIILPLMTIAVHVASGGTRRSYTHGLWIGAAVSGMTFGVATALVKWGEWALFRRSGWSTEPELAQLYVDGSQVGLAMLVEGLFCVVYYLAGMVIAAGFYGFGFLRGVLLVLASLVPVVVSEIFLRSGFFGHALARVVGLDGTPVALAVLGGALGVVLAALLLRVVLRGVAIQPVEFAASASA</sequence>
<dbReference type="Proteomes" id="UP000035265">
    <property type="component" value="Unassembled WGS sequence"/>
</dbReference>
<dbReference type="STRING" id="264251.FB00_07615"/>
<dbReference type="AlphaFoldDB" id="A0A0H2KP45"/>
<reference evidence="2 3" key="1">
    <citation type="submission" date="2014-05" db="EMBL/GenBank/DDBJ databases">
        <title>Cellulosimicrobium funkei U11 genome.</title>
        <authorList>
            <person name="Hu C."/>
            <person name="Gong Y."/>
            <person name="Wan W."/>
            <person name="Jiang M."/>
        </authorList>
    </citation>
    <scope>NUCLEOTIDE SEQUENCE [LARGE SCALE GENOMIC DNA]</scope>
    <source>
        <strain evidence="2 3">U11</strain>
    </source>
</reference>
<proteinExistence type="predicted"/>
<feature type="transmembrane region" description="Helical" evidence="1">
    <location>
        <begin position="225"/>
        <end position="247"/>
    </location>
</feature>
<evidence type="ECO:0000313" key="2">
    <source>
        <dbReference type="EMBL" id="KLN35285.1"/>
    </source>
</evidence>
<feature type="transmembrane region" description="Helical" evidence="1">
    <location>
        <begin position="183"/>
        <end position="205"/>
    </location>
</feature>
<feature type="transmembrane region" description="Helical" evidence="1">
    <location>
        <begin position="107"/>
        <end position="127"/>
    </location>
</feature>